<sequence length="92" mass="10899">MKLYFKDIHLGDISNANGDGFWMYGHINFTDNIVEFKDFLNKMVDENNPSLEDVNPLFLDDNNWIILKDNQLKGIGIPAVYFDSNEIEWRWR</sequence>
<comment type="caution">
    <text evidence="1">The sequence shown here is derived from an EMBL/GenBank/DDBJ whole genome shotgun (WGS) entry which is preliminary data.</text>
</comment>
<evidence type="ECO:0000313" key="1">
    <source>
        <dbReference type="EMBL" id="EOO66992.1"/>
    </source>
</evidence>
<name>A0A9W5Q487_BACCE</name>
<evidence type="ECO:0000313" key="2">
    <source>
        <dbReference type="Proteomes" id="UP000014023"/>
    </source>
</evidence>
<accession>A0A9W5Q487</accession>
<organism evidence="1 2">
    <name type="scientific">Bacillus cereus VD196</name>
    <dbReference type="NCBI Taxonomy" id="1053243"/>
    <lineage>
        <taxon>Bacteria</taxon>
        <taxon>Bacillati</taxon>
        <taxon>Bacillota</taxon>
        <taxon>Bacilli</taxon>
        <taxon>Bacillales</taxon>
        <taxon>Bacillaceae</taxon>
        <taxon>Bacillus</taxon>
        <taxon>Bacillus cereus group</taxon>
    </lineage>
</organism>
<dbReference type="RefSeq" id="WP_016125159.1">
    <property type="nucleotide sequence ID" value="NZ_KB976254.1"/>
</dbReference>
<proteinExistence type="predicted"/>
<dbReference type="EMBL" id="AHFL01000013">
    <property type="protein sequence ID" value="EOO66992.1"/>
    <property type="molecule type" value="Genomic_DNA"/>
</dbReference>
<reference evidence="1 2" key="1">
    <citation type="submission" date="2012-12" db="EMBL/GenBank/DDBJ databases">
        <title>The Genome Sequence of Bacillus cereus VD196.</title>
        <authorList>
            <consortium name="The Broad Institute Genome Sequencing Platform"/>
            <consortium name="The Broad Institute Genome Sequencing Center for Infectious Disease"/>
            <person name="Feldgarden M."/>
            <person name="Van der Auwera G.A."/>
            <person name="Mahillon J."/>
            <person name="Duprez V."/>
            <person name="Timmery S."/>
            <person name="Mattelet C."/>
            <person name="Dierick K."/>
            <person name="Sun M."/>
            <person name="Yu Z."/>
            <person name="Zhu L."/>
            <person name="Hu X."/>
            <person name="Shank E.B."/>
            <person name="Swiecicka I."/>
            <person name="Hansen B.M."/>
            <person name="Andrup L."/>
            <person name="Walker B."/>
            <person name="Young S.K."/>
            <person name="Zeng Q."/>
            <person name="Gargeya S."/>
            <person name="Fitzgerald M."/>
            <person name="Haas B."/>
            <person name="Abouelleil A."/>
            <person name="Alvarado L."/>
            <person name="Arachchi H.M."/>
            <person name="Berlin A.M."/>
            <person name="Chapman S.B."/>
            <person name="Dewar J."/>
            <person name="Goldberg J."/>
            <person name="Griggs A."/>
            <person name="Gujja S."/>
            <person name="Hansen M."/>
            <person name="Howarth C."/>
            <person name="Imamovic A."/>
            <person name="Larimer J."/>
            <person name="McCowan C."/>
            <person name="Murphy C."/>
            <person name="Neiman D."/>
            <person name="Pearson M."/>
            <person name="Priest M."/>
            <person name="Roberts A."/>
            <person name="Saif S."/>
            <person name="Shea T."/>
            <person name="Sisk P."/>
            <person name="Sykes S."/>
            <person name="Wortman J."/>
            <person name="Nusbaum C."/>
            <person name="Birren B."/>
        </authorList>
    </citation>
    <scope>NUCLEOTIDE SEQUENCE [LARGE SCALE GENOMIC DNA]</scope>
    <source>
        <strain evidence="1 2">VD196</strain>
    </source>
</reference>
<dbReference type="AlphaFoldDB" id="A0A9W5Q487"/>
<protein>
    <submittedName>
        <fullName evidence="1">Uncharacterized protein</fullName>
    </submittedName>
</protein>
<dbReference type="Proteomes" id="UP000014023">
    <property type="component" value="Unassembled WGS sequence"/>
</dbReference>
<gene>
    <name evidence="1" type="ORF">IKE_03020</name>
</gene>